<feature type="region of interest" description="Disordered" evidence="1">
    <location>
        <begin position="81"/>
        <end position="117"/>
    </location>
</feature>
<reference evidence="2" key="1">
    <citation type="submission" date="2023-01" db="EMBL/GenBank/DDBJ databases">
        <title>Genome assembly of the deep-sea coral Lophelia pertusa.</title>
        <authorList>
            <person name="Herrera S."/>
            <person name="Cordes E."/>
        </authorList>
    </citation>
    <scope>NUCLEOTIDE SEQUENCE</scope>
    <source>
        <strain evidence="2">USNM1676648</strain>
        <tissue evidence="2">Polyp</tissue>
    </source>
</reference>
<keyword evidence="3" id="KW-1185">Reference proteome</keyword>
<gene>
    <name evidence="2" type="ORF">OS493_028213</name>
</gene>
<evidence type="ECO:0000313" key="2">
    <source>
        <dbReference type="EMBL" id="KAJ7371050.1"/>
    </source>
</evidence>
<feature type="compositionally biased region" description="Polar residues" evidence="1">
    <location>
        <begin position="105"/>
        <end position="116"/>
    </location>
</feature>
<evidence type="ECO:0000256" key="1">
    <source>
        <dbReference type="SAM" id="MobiDB-lite"/>
    </source>
</evidence>
<accession>A0A9W9YX90</accession>
<dbReference type="EMBL" id="MU826852">
    <property type="protein sequence ID" value="KAJ7371050.1"/>
    <property type="molecule type" value="Genomic_DNA"/>
</dbReference>
<proteinExistence type="predicted"/>
<evidence type="ECO:0000313" key="3">
    <source>
        <dbReference type="Proteomes" id="UP001163046"/>
    </source>
</evidence>
<dbReference type="Proteomes" id="UP001163046">
    <property type="component" value="Unassembled WGS sequence"/>
</dbReference>
<comment type="caution">
    <text evidence="2">The sequence shown here is derived from an EMBL/GenBank/DDBJ whole genome shotgun (WGS) entry which is preliminary data.</text>
</comment>
<dbReference type="AlphaFoldDB" id="A0A9W9YX90"/>
<name>A0A9W9YX90_9CNID</name>
<sequence length="255" mass="28792">MSLTKLPDEAFCAMDLTKTGKIYDLERFKSPRKIHTESSINQERPSLMEETALIGGAFESRSRFEQVFLASPRAQELYSSFEKTKQRPTQQKFDTVKNVPDNSHRPTAQKSATLTTDPDLRRPITQKSATYKSVPGFDEVVNMADFFHSNKTVHSSSAHSMLSDQSQMFGKPRAFNEFLRDKDFEVSPFKPSLNDSAIKQKVSMVISRLEDDSSHSTAPQKSRNRKEPNAPVCRDSGFNDMQSDSGGVVKERLLT</sequence>
<organism evidence="2 3">
    <name type="scientific">Desmophyllum pertusum</name>
    <dbReference type="NCBI Taxonomy" id="174260"/>
    <lineage>
        <taxon>Eukaryota</taxon>
        <taxon>Metazoa</taxon>
        <taxon>Cnidaria</taxon>
        <taxon>Anthozoa</taxon>
        <taxon>Hexacorallia</taxon>
        <taxon>Scleractinia</taxon>
        <taxon>Caryophylliina</taxon>
        <taxon>Caryophylliidae</taxon>
        <taxon>Desmophyllum</taxon>
    </lineage>
</organism>
<feature type="region of interest" description="Disordered" evidence="1">
    <location>
        <begin position="208"/>
        <end position="255"/>
    </location>
</feature>
<protein>
    <submittedName>
        <fullName evidence="2">Uncharacterized protein</fullName>
    </submittedName>
</protein>